<dbReference type="AlphaFoldDB" id="W7TA40"/>
<sequence>MSSHGNEIILALRRTWNLLCKVFVGCSGIKHLLVLSIERDVCGVIARHDLMPNSMESKLRKIKACKNASKAHWTLPKGIQGRTAKTAGDFVKEKERGKATMETGGQGA</sequence>
<evidence type="ECO:0000313" key="3">
    <source>
        <dbReference type="Proteomes" id="UP000019335"/>
    </source>
</evidence>
<proteinExistence type="predicted"/>
<name>W7TA40_9STRA</name>
<dbReference type="EMBL" id="AZIL01003128">
    <property type="protein sequence ID" value="EWM20388.1"/>
    <property type="molecule type" value="Genomic_DNA"/>
</dbReference>
<protein>
    <submittedName>
        <fullName evidence="2">Uncharacterized protein</fullName>
    </submittedName>
</protein>
<organism evidence="2 3">
    <name type="scientific">Nannochloropsis gaditana</name>
    <dbReference type="NCBI Taxonomy" id="72520"/>
    <lineage>
        <taxon>Eukaryota</taxon>
        <taxon>Sar</taxon>
        <taxon>Stramenopiles</taxon>
        <taxon>Ochrophyta</taxon>
        <taxon>Eustigmatophyceae</taxon>
        <taxon>Eustigmatales</taxon>
        <taxon>Monodopsidaceae</taxon>
        <taxon>Nannochloropsis</taxon>
    </lineage>
</organism>
<reference evidence="2 3" key="1">
    <citation type="journal article" date="2014" name="Mol. Plant">
        <title>Chromosome Scale Genome Assembly and Transcriptome Profiling of Nannochloropsis gaditana in Nitrogen Depletion.</title>
        <authorList>
            <person name="Corteggiani Carpinelli E."/>
            <person name="Telatin A."/>
            <person name="Vitulo N."/>
            <person name="Forcato C."/>
            <person name="D'Angelo M."/>
            <person name="Schiavon R."/>
            <person name="Vezzi A."/>
            <person name="Giacometti G.M."/>
            <person name="Morosinotto T."/>
            <person name="Valle G."/>
        </authorList>
    </citation>
    <scope>NUCLEOTIDE SEQUENCE [LARGE SCALE GENOMIC DNA]</scope>
    <source>
        <strain evidence="2 3">B-31</strain>
    </source>
</reference>
<evidence type="ECO:0000256" key="1">
    <source>
        <dbReference type="SAM" id="MobiDB-lite"/>
    </source>
</evidence>
<comment type="caution">
    <text evidence="2">The sequence shown here is derived from an EMBL/GenBank/DDBJ whole genome shotgun (WGS) entry which is preliminary data.</text>
</comment>
<feature type="region of interest" description="Disordered" evidence="1">
    <location>
        <begin position="84"/>
        <end position="108"/>
    </location>
</feature>
<gene>
    <name evidence="2" type="ORF">Naga_100417g2</name>
</gene>
<keyword evidence="3" id="KW-1185">Reference proteome</keyword>
<feature type="compositionally biased region" description="Basic and acidic residues" evidence="1">
    <location>
        <begin position="90"/>
        <end position="99"/>
    </location>
</feature>
<dbReference type="Proteomes" id="UP000019335">
    <property type="component" value="Unassembled WGS sequence"/>
</dbReference>
<evidence type="ECO:0000313" key="2">
    <source>
        <dbReference type="EMBL" id="EWM20388.1"/>
    </source>
</evidence>
<accession>W7TA40</accession>